<evidence type="ECO:0000313" key="2">
    <source>
        <dbReference type="Proteomes" id="UP000532440"/>
    </source>
</evidence>
<dbReference type="Proteomes" id="UP000532440">
    <property type="component" value="Unassembled WGS sequence"/>
</dbReference>
<reference evidence="1 2" key="1">
    <citation type="submission" date="2020-08" db="EMBL/GenBank/DDBJ databases">
        <title>Genomic Encyclopedia of Type Strains, Phase IV (KMG-IV): sequencing the most valuable type-strain genomes for metagenomic binning, comparative biology and taxonomic classification.</title>
        <authorList>
            <person name="Goeker M."/>
        </authorList>
    </citation>
    <scope>NUCLEOTIDE SEQUENCE [LARGE SCALE GENOMIC DNA]</scope>
    <source>
        <strain evidence="1 2">DSM 29781</strain>
    </source>
</reference>
<protein>
    <submittedName>
        <fullName evidence="1">Uncharacterized protein</fullName>
    </submittedName>
</protein>
<name>A0A7W8M7Z3_9BURK</name>
<accession>A0A7W8M7Z3</accession>
<dbReference type="EMBL" id="JACHGB010000001">
    <property type="protein sequence ID" value="MBB5270449.1"/>
    <property type="molecule type" value="Genomic_DNA"/>
</dbReference>
<dbReference type="AlphaFoldDB" id="A0A7W8M7Z3"/>
<proteinExistence type="predicted"/>
<evidence type="ECO:0000313" key="1">
    <source>
        <dbReference type="EMBL" id="MBB5270449.1"/>
    </source>
</evidence>
<gene>
    <name evidence="1" type="ORF">HNQ70_000433</name>
</gene>
<comment type="caution">
    <text evidence="1">The sequence shown here is derived from an EMBL/GenBank/DDBJ whole genome shotgun (WGS) entry which is preliminary data.</text>
</comment>
<keyword evidence="2" id="KW-1185">Reference proteome</keyword>
<organism evidence="1 2">
    <name type="scientific">Quisquiliibacterium transsilvanicum</name>
    <dbReference type="NCBI Taxonomy" id="1549638"/>
    <lineage>
        <taxon>Bacteria</taxon>
        <taxon>Pseudomonadati</taxon>
        <taxon>Pseudomonadota</taxon>
        <taxon>Betaproteobacteria</taxon>
        <taxon>Burkholderiales</taxon>
        <taxon>Burkholderiaceae</taxon>
        <taxon>Quisquiliibacterium</taxon>
    </lineage>
</organism>
<sequence>MLSFGGLVDTDLCATPGLDAKLRARMVPGPGGKPPPEDA</sequence>